<dbReference type="AlphaFoldDB" id="A0A818MSG9"/>
<comment type="caution">
    <text evidence="1">The sequence shown here is derived from an EMBL/GenBank/DDBJ whole genome shotgun (WGS) entry which is preliminary data.</text>
</comment>
<reference evidence="1" key="1">
    <citation type="submission" date="2021-02" db="EMBL/GenBank/DDBJ databases">
        <authorList>
            <person name="Nowell W R."/>
        </authorList>
    </citation>
    <scope>NUCLEOTIDE SEQUENCE</scope>
</reference>
<organism evidence="1 4">
    <name type="scientific">Rotaria socialis</name>
    <dbReference type="NCBI Taxonomy" id="392032"/>
    <lineage>
        <taxon>Eukaryota</taxon>
        <taxon>Metazoa</taxon>
        <taxon>Spiralia</taxon>
        <taxon>Gnathifera</taxon>
        <taxon>Rotifera</taxon>
        <taxon>Eurotatoria</taxon>
        <taxon>Bdelloidea</taxon>
        <taxon>Philodinida</taxon>
        <taxon>Philodinidae</taxon>
        <taxon>Rotaria</taxon>
    </lineage>
</organism>
<name>A0A818MSG9_9BILA</name>
<dbReference type="EMBL" id="CAJNYD010004364">
    <property type="protein sequence ID" value="CAF3594272.1"/>
    <property type="molecule type" value="Genomic_DNA"/>
</dbReference>
<dbReference type="Proteomes" id="UP000663862">
    <property type="component" value="Unassembled WGS sequence"/>
</dbReference>
<evidence type="ECO:0000313" key="2">
    <source>
        <dbReference type="EMBL" id="CAF4334510.1"/>
    </source>
</evidence>
<evidence type="ECO:0000313" key="1">
    <source>
        <dbReference type="EMBL" id="CAF3594272.1"/>
    </source>
</evidence>
<evidence type="ECO:0000313" key="4">
    <source>
        <dbReference type="Proteomes" id="UP000663833"/>
    </source>
</evidence>
<gene>
    <name evidence="2" type="ORF">HFQ381_LOCUS15681</name>
    <name evidence="1" type="ORF">LUA448_LOCUS30098</name>
    <name evidence="3" type="ORF">TSG867_LOCUS18484</name>
</gene>
<dbReference type="Proteomes" id="UP000663851">
    <property type="component" value="Unassembled WGS sequence"/>
</dbReference>
<evidence type="ECO:0000313" key="3">
    <source>
        <dbReference type="EMBL" id="CAF4469035.1"/>
    </source>
</evidence>
<sequence>MEWCHCEASSFRKWGSGYKADTGPVIPTWNELTLQLHREYFKAHDSCQDSVELMRQTQKQGLFQLQAAPDDDKRLLSVLITNHAKKV</sequence>
<proteinExistence type="predicted"/>
<dbReference type="EMBL" id="CAJOBQ010001235">
    <property type="protein sequence ID" value="CAF4469035.1"/>
    <property type="molecule type" value="Genomic_DNA"/>
</dbReference>
<dbReference type="Proteomes" id="UP000663833">
    <property type="component" value="Unassembled WGS sequence"/>
</dbReference>
<protein>
    <submittedName>
        <fullName evidence="1">Uncharacterized protein</fullName>
    </submittedName>
</protein>
<accession>A0A818MSG9</accession>
<dbReference type="EMBL" id="CAJOBO010001076">
    <property type="protein sequence ID" value="CAF4334510.1"/>
    <property type="molecule type" value="Genomic_DNA"/>
</dbReference>